<evidence type="ECO:0000313" key="3">
    <source>
        <dbReference type="EMBL" id="GGI94910.1"/>
    </source>
</evidence>
<proteinExistence type="predicted"/>
<reference evidence="2 5" key="2">
    <citation type="journal article" date="2019" name="Int. J. Syst. Evol. Microbiol.">
        <title>The Global Catalogue of Microorganisms (GCM) 10K type strain sequencing project: providing services to taxonomists for standard genome sequencing and annotation.</title>
        <authorList>
            <consortium name="The Broad Institute Genomics Platform"/>
            <consortium name="The Broad Institute Genome Sequencing Center for Infectious Disease"/>
            <person name="Wu L."/>
            <person name="Ma J."/>
        </authorList>
    </citation>
    <scope>NUCLEOTIDE SEQUENCE [LARGE SCALE GENOMIC DNA]</scope>
    <source>
        <strain evidence="2 5">JCM 10664</strain>
    </source>
</reference>
<reference evidence="3 4" key="1">
    <citation type="journal article" date="2014" name="Int. J. Syst. Evol. Microbiol.">
        <title>Complete genome sequence of Corynebacterium casei LMG S-19264T (=DSM 44701T), isolated from a smear-ripened cheese.</title>
        <authorList>
            <consortium name="US DOE Joint Genome Institute (JGI-PGF)"/>
            <person name="Walter F."/>
            <person name="Albersmeier A."/>
            <person name="Kalinowski J."/>
            <person name="Ruckert C."/>
        </authorList>
    </citation>
    <scope>NUCLEOTIDE SEQUENCE [LARGE SCALE GENOMIC DNA]</scope>
    <source>
        <strain evidence="3 4">CGMCC 4.7206</strain>
    </source>
</reference>
<gene>
    <name evidence="2" type="ORF">GCM10009545_24880</name>
    <name evidence="3" type="ORF">GCM10011581_35070</name>
</gene>
<accession>A0A917K1J8</accession>
<keyword evidence="5" id="KW-1185">Reference proteome</keyword>
<evidence type="ECO:0000256" key="1">
    <source>
        <dbReference type="SAM" id="MobiDB-lite"/>
    </source>
</evidence>
<evidence type="ECO:0008006" key="6">
    <source>
        <dbReference type="Google" id="ProtNLM"/>
    </source>
</evidence>
<reference evidence="3" key="3">
    <citation type="submission" date="2020-09" db="EMBL/GenBank/DDBJ databases">
        <authorList>
            <person name="Sun Q."/>
            <person name="Zhou Y."/>
        </authorList>
    </citation>
    <scope>NUCLEOTIDE SEQUENCE</scope>
    <source>
        <strain evidence="3">CGMCC 4.7206</strain>
    </source>
</reference>
<name>A0A917K1J8_9PSEU</name>
<dbReference type="AlphaFoldDB" id="A0A917K1J8"/>
<sequence>MTVSDLIHRSGEVFDRLQHERRLIITRNGKLAGVLTAPDPDEMLLDEWADRGELPSDWRTRQRRLRSWLRHAPARSAPTGEPVGSAAILADREETDR</sequence>
<evidence type="ECO:0000313" key="4">
    <source>
        <dbReference type="Proteomes" id="UP000597989"/>
    </source>
</evidence>
<reference evidence="2" key="4">
    <citation type="submission" date="2023-12" db="EMBL/GenBank/DDBJ databases">
        <authorList>
            <person name="Sun Q."/>
            <person name="Inoue M."/>
        </authorList>
    </citation>
    <scope>NUCLEOTIDE SEQUENCE</scope>
    <source>
        <strain evidence="2">JCM 10664</strain>
    </source>
</reference>
<dbReference type="EMBL" id="BMMT01000012">
    <property type="protein sequence ID" value="GGI94910.1"/>
    <property type="molecule type" value="Genomic_DNA"/>
</dbReference>
<dbReference type="Proteomes" id="UP001500220">
    <property type="component" value="Unassembled WGS sequence"/>
</dbReference>
<evidence type="ECO:0000313" key="2">
    <source>
        <dbReference type="EMBL" id="GAA0521799.1"/>
    </source>
</evidence>
<evidence type="ECO:0000313" key="5">
    <source>
        <dbReference type="Proteomes" id="UP001500220"/>
    </source>
</evidence>
<dbReference type="EMBL" id="BAAAHC010000009">
    <property type="protein sequence ID" value="GAA0521799.1"/>
    <property type="molecule type" value="Genomic_DNA"/>
</dbReference>
<protein>
    <recommendedName>
        <fullName evidence="6">Antitoxin</fullName>
    </recommendedName>
</protein>
<organism evidence="3 4">
    <name type="scientific">Saccharopolyspora thermophila</name>
    <dbReference type="NCBI Taxonomy" id="89367"/>
    <lineage>
        <taxon>Bacteria</taxon>
        <taxon>Bacillati</taxon>
        <taxon>Actinomycetota</taxon>
        <taxon>Actinomycetes</taxon>
        <taxon>Pseudonocardiales</taxon>
        <taxon>Pseudonocardiaceae</taxon>
        <taxon>Saccharopolyspora</taxon>
    </lineage>
</organism>
<feature type="region of interest" description="Disordered" evidence="1">
    <location>
        <begin position="74"/>
        <end position="97"/>
    </location>
</feature>
<dbReference type="Proteomes" id="UP000597989">
    <property type="component" value="Unassembled WGS sequence"/>
</dbReference>
<comment type="caution">
    <text evidence="3">The sequence shown here is derived from an EMBL/GenBank/DDBJ whole genome shotgun (WGS) entry which is preliminary data.</text>
</comment>